<keyword evidence="1 3" id="KW-0547">Nucleotide-binding</keyword>
<evidence type="ECO:0000256" key="3">
    <source>
        <dbReference type="HAMAP-Rule" id="MF_00632"/>
    </source>
</evidence>
<dbReference type="CDD" id="cd11740">
    <property type="entry name" value="YajQ_like"/>
    <property type="match status" value="1"/>
</dbReference>
<dbReference type="Proteomes" id="UP000233398">
    <property type="component" value="Unassembled WGS sequence"/>
</dbReference>
<sequence length="162" mass="18392">MASFDIVNQINAQEVDNAVNNTLKEVTSRYDFKGLHTEVNFDKKENRIDLVAAEGMKLKAVKEMLIKHFIKRGLEPKALEFGREEGTSQGYVKMSATIKEGIDRETAKKIVKEIKGLKLKVQPAIQDDQVRVSGKKIDDLQEVIQYLKSKNFGIPLQFVNLK</sequence>
<evidence type="ECO:0000313" key="5">
    <source>
        <dbReference type="Proteomes" id="UP000233398"/>
    </source>
</evidence>
<dbReference type="InterPro" id="IPR007551">
    <property type="entry name" value="YajQ/Smlt4090-like"/>
</dbReference>
<dbReference type="SUPFAM" id="SSF89963">
    <property type="entry name" value="YajQ-like"/>
    <property type="match status" value="2"/>
</dbReference>
<comment type="function">
    <text evidence="3">Nucleotide-binding protein.</text>
</comment>
<evidence type="ECO:0000256" key="1">
    <source>
        <dbReference type="ARBA" id="ARBA00022741"/>
    </source>
</evidence>
<reference evidence="4 5" key="1">
    <citation type="submission" date="2017-11" db="EMBL/GenBank/DDBJ databases">
        <title>Rhodohalobacter 15182 sp. nov., isolated from a salt lake.</title>
        <authorList>
            <person name="Han S."/>
        </authorList>
    </citation>
    <scope>NUCLEOTIDE SEQUENCE [LARGE SCALE GENOMIC DNA]</scope>
    <source>
        <strain evidence="4 5">15182</strain>
    </source>
</reference>
<dbReference type="PANTHER" id="PTHR30476">
    <property type="entry name" value="UPF0234 PROTEIN YAJQ"/>
    <property type="match status" value="1"/>
</dbReference>
<dbReference type="GO" id="GO:0000166">
    <property type="term" value="F:nucleotide binding"/>
    <property type="evidence" value="ECO:0007669"/>
    <property type="project" value="UniProtKB-UniRule"/>
</dbReference>
<dbReference type="InterPro" id="IPR036183">
    <property type="entry name" value="YajQ-like_sf"/>
</dbReference>
<proteinExistence type="inferred from homology"/>
<name>A0A2N0VGJ2_9BACT</name>
<keyword evidence="5" id="KW-1185">Reference proteome</keyword>
<dbReference type="HAMAP" id="MF_00632">
    <property type="entry name" value="UPF0234"/>
    <property type="match status" value="1"/>
</dbReference>
<dbReference type="InterPro" id="IPR035570">
    <property type="entry name" value="UPF0234_N"/>
</dbReference>
<comment type="similarity">
    <text evidence="2 3">Belongs to the YajQ family.</text>
</comment>
<dbReference type="AlphaFoldDB" id="A0A2N0VGJ2"/>
<evidence type="ECO:0000313" key="4">
    <source>
        <dbReference type="EMBL" id="PKD43322.1"/>
    </source>
</evidence>
<dbReference type="Gene3D" id="3.30.70.990">
    <property type="entry name" value="YajQ-like, domain 2"/>
    <property type="match status" value="1"/>
</dbReference>
<dbReference type="RefSeq" id="WP_101073797.1">
    <property type="nucleotide sequence ID" value="NZ_PISP01000003.1"/>
</dbReference>
<dbReference type="NCBIfam" id="NF003819">
    <property type="entry name" value="PRK05412.1"/>
    <property type="match status" value="1"/>
</dbReference>
<dbReference type="PANTHER" id="PTHR30476:SF0">
    <property type="entry name" value="UPF0234 PROTEIN YAJQ"/>
    <property type="match status" value="1"/>
</dbReference>
<dbReference type="GO" id="GO:0005829">
    <property type="term" value="C:cytosol"/>
    <property type="evidence" value="ECO:0007669"/>
    <property type="project" value="TreeGrafter"/>
</dbReference>
<dbReference type="Gene3D" id="3.30.70.860">
    <property type="match status" value="1"/>
</dbReference>
<protein>
    <recommendedName>
        <fullName evidence="3">Nucleotide-binding protein CWD77_11970</fullName>
    </recommendedName>
</protein>
<dbReference type="Pfam" id="PF04461">
    <property type="entry name" value="YajQ"/>
    <property type="match status" value="1"/>
</dbReference>
<gene>
    <name evidence="4" type="ORF">CWD77_11970</name>
</gene>
<organism evidence="4 5">
    <name type="scientific">Rhodohalobacter barkolensis</name>
    <dbReference type="NCBI Taxonomy" id="2053187"/>
    <lineage>
        <taxon>Bacteria</taxon>
        <taxon>Pseudomonadati</taxon>
        <taxon>Balneolota</taxon>
        <taxon>Balneolia</taxon>
        <taxon>Balneolales</taxon>
        <taxon>Balneolaceae</taxon>
        <taxon>Rhodohalobacter</taxon>
    </lineage>
</organism>
<dbReference type="EMBL" id="PISP01000003">
    <property type="protein sequence ID" value="PKD43322.1"/>
    <property type="molecule type" value="Genomic_DNA"/>
</dbReference>
<dbReference type="OrthoDB" id="9801447at2"/>
<comment type="caution">
    <text evidence="4">The sequence shown here is derived from an EMBL/GenBank/DDBJ whole genome shotgun (WGS) entry which is preliminary data.</text>
</comment>
<dbReference type="InterPro" id="IPR035571">
    <property type="entry name" value="UPF0234-like_C"/>
</dbReference>
<accession>A0A2N0VGJ2</accession>
<evidence type="ECO:0000256" key="2">
    <source>
        <dbReference type="ARBA" id="ARBA00093450"/>
    </source>
</evidence>